<dbReference type="Proteomes" id="UP001307849">
    <property type="component" value="Unassembled WGS sequence"/>
</dbReference>
<dbReference type="GO" id="GO:0003824">
    <property type="term" value="F:catalytic activity"/>
    <property type="evidence" value="ECO:0007669"/>
    <property type="project" value="InterPro"/>
</dbReference>
<feature type="compositionally biased region" description="Basic and acidic residues" evidence="1">
    <location>
        <begin position="1485"/>
        <end position="1494"/>
    </location>
</feature>
<dbReference type="Gene3D" id="3.40.50.1580">
    <property type="entry name" value="Nucleoside phosphorylase domain"/>
    <property type="match status" value="1"/>
</dbReference>
<dbReference type="Pfam" id="PF01048">
    <property type="entry name" value="PNP_UDP_1"/>
    <property type="match status" value="1"/>
</dbReference>
<dbReference type="InterPro" id="IPR000845">
    <property type="entry name" value="Nucleoside_phosphorylase_d"/>
</dbReference>
<gene>
    <name evidence="3" type="ORF">TWF506_003099</name>
</gene>
<evidence type="ECO:0000313" key="4">
    <source>
        <dbReference type="Proteomes" id="UP001307849"/>
    </source>
</evidence>
<dbReference type="GO" id="GO:0009116">
    <property type="term" value="P:nucleoside metabolic process"/>
    <property type="evidence" value="ECO:0007669"/>
    <property type="project" value="InterPro"/>
</dbReference>
<feature type="compositionally biased region" description="Basic and acidic residues" evidence="1">
    <location>
        <begin position="1"/>
        <end position="50"/>
    </location>
</feature>
<feature type="region of interest" description="Disordered" evidence="1">
    <location>
        <begin position="1"/>
        <end position="69"/>
    </location>
</feature>
<feature type="domain" description="Nucleoside phosphorylase" evidence="2">
    <location>
        <begin position="1197"/>
        <end position="1458"/>
    </location>
</feature>
<comment type="caution">
    <text evidence="3">The sequence shown here is derived from an EMBL/GenBank/DDBJ whole genome shotgun (WGS) entry which is preliminary data.</text>
</comment>
<evidence type="ECO:0000259" key="2">
    <source>
        <dbReference type="Pfam" id="PF01048"/>
    </source>
</evidence>
<evidence type="ECO:0000313" key="3">
    <source>
        <dbReference type="EMBL" id="KAK6502518.1"/>
    </source>
</evidence>
<organism evidence="3 4">
    <name type="scientific">Arthrobotrys conoides</name>
    <dbReference type="NCBI Taxonomy" id="74498"/>
    <lineage>
        <taxon>Eukaryota</taxon>
        <taxon>Fungi</taxon>
        <taxon>Dikarya</taxon>
        <taxon>Ascomycota</taxon>
        <taxon>Pezizomycotina</taxon>
        <taxon>Orbiliomycetes</taxon>
        <taxon>Orbiliales</taxon>
        <taxon>Orbiliaceae</taxon>
        <taxon>Arthrobotrys</taxon>
    </lineage>
</organism>
<evidence type="ECO:0000256" key="1">
    <source>
        <dbReference type="SAM" id="MobiDB-lite"/>
    </source>
</evidence>
<protein>
    <recommendedName>
        <fullName evidence="2">Nucleoside phosphorylase domain-containing protein</fullName>
    </recommendedName>
</protein>
<reference evidence="3 4" key="1">
    <citation type="submission" date="2019-10" db="EMBL/GenBank/DDBJ databases">
        <authorList>
            <person name="Palmer J.M."/>
        </authorList>
    </citation>
    <scope>NUCLEOTIDE SEQUENCE [LARGE SCALE GENOMIC DNA]</scope>
    <source>
        <strain evidence="3 4">TWF506</strain>
    </source>
</reference>
<feature type="region of interest" description="Disordered" evidence="1">
    <location>
        <begin position="1485"/>
        <end position="1511"/>
    </location>
</feature>
<sequence>MEKIEAEEFEQYEKERVHNEELARKELDDILRGRESRGSGTPDERHDNRTHAAGIRRRPRSKDRADAEPMNVAKQLALLEVERDKITKEKLKLIEIQSLKRREEENENPKKYDRISMAEVLEIFHKQLEEERHETDMIRRKAAEQKEKADTFIKENWVPLKAAIRPGEADEEIWRQFVEPEVRERELNRRKRIESLKKKRADLEPFKSERKLQRKQELEVEHVKRKSSMRSDELSYAETKQATDSGYASLKSRNCGKPQETQSGIQEDLTKLRLSPAAEDVMDCDDAATVYSDASSVAVSAKEHYISELADALFREVLGDQLDSKILERVSVALPELLKAFALKIGYNAPSQMHRDIMLFVHKNRGDVAEYFRERCSREEAENLPSTQTTDPNRMTWSERVEFWHERLEYPLLPHQDSIVEEQTEGEAVQEEEVDHLALLYRDFIFKTPAFEWLVGILRRDVLLTPAEPNYMETIRKTIIESLPSSRRISKHKSAETFRVIFMTCWKPLTFISEQDYEDGPGEAIERAITLTGSVEDAQVLACGEYLCQTWPSTGKYIMQLIKDVVHSAPGALHTCVLPDDSRVIMSLQETLELVVEAFGTKDSVAEIGQQLAWLKTALSSSSQTVGVVACIPSISNVRVPNPQELRFVTSALGPQDLANAVPNPPGALYRLNFTIEEEEENLIPSNGQCWHNMFKNPVVVRGYPIPRRPNLNTGLEIPLNVMAGLARTQYIQTFHEKLFIKGFSTLLVPTKMDGGVLIWHLIYNQQGNRISYLENAVPHAEGLSVSEIETSRHVLGWCPKVEYYAGAADASYDIQHSGLSKPHGGYVLEGIYIHGRRIIKGGSPFSLGNKDTPFHISREDPVRRLQWLDQKFFVLWDEGDKRGWLINGTSVLLHLLRKSLEDNSTDRFCFEYCFKKEHMQEAPVTHKTFSAIRVLRNDANLKQEIYPRTVGYFRVENRLDELFDTLEKIIEHQISITRQDAACLNSKRQEYLEGWDFNDLATSQDPIHPRVARFQKASGGWVDFTRTIHAVALFGRGFGEIIQPESTTSLCSRWARLPKEEYYLAAAVDDLKEIMKKNGDQYTNPMRLTDDIFWQTPTFRKCKCRKKKRGGKHSDFVQTPLPARLCNILPNKDPIHLDDGGAVIFGQSKKLKGFFLENLGSLDGASPLPSEELETRSHDSGIGSSLGPSFTHEDYKVGVVCALPKELLAVRALFDSKHERLASLRGDINHYALGHIQPHNIVAACLPSGEYGTSAAAGVLSHMRRSFPMLEICLLVGIGGGVPSKKNDIRLGDVVVSHPTSDYPGVIQYDLGKTLNNNTFERTGFLQRPPRFIMTAISSLTSDPDIPLQPLEPYLKDIAKKRPEYNYPGHEQDPLLATNCIHRNHPKIHYGLIASGNQVMKNAKVRDQLGAEFNVLCFEMEAAGVMNAGDCLVIRGICDYSDSEKNDVWQEYAAATAAAYAKLLLSKMIIPGDAEVPLAGLERAGSRKRELSSERSNSALSKKLKSEMNA</sequence>
<dbReference type="PANTHER" id="PTHR46082:SF11">
    <property type="entry name" value="AAA+ ATPASE DOMAIN-CONTAINING PROTEIN-RELATED"/>
    <property type="match status" value="1"/>
</dbReference>
<accession>A0AAN8NMS2</accession>
<dbReference type="InterPro" id="IPR053137">
    <property type="entry name" value="NLR-like"/>
</dbReference>
<dbReference type="CDD" id="cd09008">
    <property type="entry name" value="MTAN"/>
    <property type="match status" value="1"/>
</dbReference>
<proteinExistence type="predicted"/>
<name>A0AAN8NMS2_9PEZI</name>
<dbReference type="SUPFAM" id="SSF53167">
    <property type="entry name" value="Purine and uridine phosphorylases"/>
    <property type="match status" value="1"/>
</dbReference>
<dbReference type="PANTHER" id="PTHR46082">
    <property type="entry name" value="ATP/GTP-BINDING PROTEIN-RELATED"/>
    <property type="match status" value="1"/>
</dbReference>
<dbReference type="InterPro" id="IPR035994">
    <property type="entry name" value="Nucleoside_phosphorylase_sf"/>
</dbReference>
<keyword evidence="4" id="KW-1185">Reference proteome</keyword>
<feature type="region of interest" description="Disordered" evidence="1">
    <location>
        <begin position="245"/>
        <end position="264"/>
    </location>
</feature>
<dbReference type="EMBL" id="JAVHJM010000011">
    <property type="protein sequence ID" value="KAK6502518.1"/>
    <property type="molecule type" value="Genomic_DNA"/>
</dbReference>